<organism evidence="2">
    <name type="scientific">Alsobacter sp. KACC 23698</name>
    <dbReference type="NCBI Taxonomy" id="3149229"/>
    <lineage>
        <taxon>Bacteria</taxon>
        <taxon>Pseudomonadati</taxon>
        <taxon>Pseudomonadota</taxon>
        <taxon>Alphaproteobacteria</taxon>
        <taxon>Hyphomicrobiales</taxon>
        <taxon>Alsobacteraceae</taxon>
        <taxon>Alsobacter</taxon>
    </lineage>
</organism>
<protein>
    <submittedName>
        <fullName evidence="2">Uncharacterized protein</fullName>
    </submittedName>
</protein>
<evidence type="ECO:0000256" key="1">
    <source>
        <dbReference type="SAM" id="MobiDB-lite"/>
    </source>
</evidence>
<dbReference type="AlphaFoldDB" id="A0AAU7J9W0"/>
<sequence>MSSPIEKPLHFPLRPVRLEGEPDPVPVARLAEAPPEADEPSPAVAQAEPQTQPEPEVLDGQEPSQPQRDWSTALDMLHEAFEAVRVAESHNQQLEAAAEEARRLHRAESLAYQERIAALESRIVLAETRATEAETWLERFHTAVVEGFDPRRRASSGRS</sequence>
<proteinExistence type="predicted"/>
<feature type="compositionally biased region" description="Low complexity" evidence="1">
    <location>
        <begin position="28"/>
        <end position="45"/>
    </location>
</feature>
<gene>
    <name evidence="2" type="ORF">ABEG18_15585</name>
</gene>
<evidence type="ECO:0000313" key="2">
    <source>
        <dbReference type="EMBL" id="XBO37153.1"/>
    </source>
</evidence>
<name>A0AAU7J9W0_9HYPH</name>
<feature type="region of interest" description="Disordered" evidence="1">
    <location>
        <begin position="1"/>
        <end position="73"/>
    </location>
</feature>
<accession>A0AAU7J9W0</accession>
<dbReference type="RefSeq" id="WP_406853972.1">
    <property type="nucleotide sequence ID" value="NZ_CP157484.1"/>
</dbReference>
<reference evidence="2" key="1">
    <citation type="submission" date="2024-05" db="EMBL/GenBank/DDBJ databases">
        <authorList>
            <person name="Kim S."/>
            <person name="Heo J."/>
            <person name="Choi H."/>
            <person name="Choi Y."/>
            <person name="Kwon S.-W."/>
            <person name="Kim Y."/>
        </authorList>
    </citation>
    <scope>NUCLEOTIDE SEQUENCE</scope>
    <source>
        <strain evidence="2">KACC 23698</strain>
    </source>
</reference>
<dbReference type="EMBL" id="CP157484">
    <property type="protein sequence ID" value="XBO37153.1"/>
    <property type="molecule type" value="Genomic_DNA"/>
</dbReference>